<dbReference type="EMBL" id="VBTY01000188">
    <property type="protein sequence ID" value="MDG3496462.1"/>
    <property type="molecule type" value="Genomic_DNA"/>
</dbReference>
<dbReference type="SUPFAM" id="SSF46785">
    <property type="entry name" value="Winged helix' DNA-binding domain"/>
    <property type="match status" value="1"/>
</dbReference>
<name>A0A9X4MCA8_9CYAN</name>
<dbReference type="InterPro" id="IPR036388">
    <property type="entry name" value="WH-like_DNA-bd_sf"/>
</dbReference>
<dbReference type="PANTHER" id="PTHR43252:SF2">
    <property type="entry name" value="TRANSCRIPTION REGULATOR, PADR-LIKE FAMILY"/>
    <property type="match status" value="1"/>
</dbReference>
<reference evidence="2" key="1">
    <citation type="submission" date="2019-05" db="EMBL/GenBank/DDBJ databases">
        <title>Whole genome sequencing of Pseudanabaena catenata USMAC16.</title>
        <authorList>
            <person name="Khan Z."/>
            <person name="Omar W.M."/>
            <person name="Convey P."/>
            <person name="Merican F."/>
            <person name="Najimudin N."/>
        </authorList>
    </citation>
    <scope>NUCLEOTIDE SEQUENCE</scope>
    <source>
        <strain evidence="2">USMAC16</strain>
    </source>
</reference>
<gene>
    <name evidence="2" type="ORF">FEV09_18135</name>
</gene>
<dbReference type="Pfam" id="PF03551">
    <property type="entry name" value="PadR"/>
    <property type="match status" value="1"/>
</dbReference>
<dbReference type="InterPro" id="IPR005149">
    <property type="entry name" value="Tscrpt_reg_PadR_N"/>
</dbReference>
<dbReference type="InterPro" id="IPR036390">
    <property type="entry name" value="WH_DNA-bd_sf"/>
</dbReference>
<dbReference type="AlphaFoldDB" id="A0A9X4MCA8"/>
<protein>
    <submittedName>
        <fullName evidence="2">PadR family transcriptional regulator</fullName>
    </submittedName>
</protein>
<evidence type="ECO:0000313" key="2">
    <source>
        <dbReference type="EMBL" id="MDG3496462.1"/>
    </source>
</evidence>
<keyword evidence="3" id="KW-1185">Reference proteome</keyword>
<dbReference type="Proteomes" id="UP001152872">
    <property type="component" value="Unassembled WGS sequence"/>
</dbReference>
<proteinExistence type="predicted"/>
<dbReference type="RefSeq" id="WP_009628641.1">
    <property type="nucleotide sequence ID" value="NZ_VBTY01000188.1"/>
</dbReference>
<comment type="caution">
    <text evidence="2">The sequence shown here is derived from an EMBL/GenBank/DDBJ whole genome shotgun (WGS) entry which is preliminary data.</text>
</comment>
<sequence length="192" mass="22192">MFRQFRSHFPDLALAGEGLNNHFFMSRRHGHRDNFGGGWGDEPRTRRGDIKFILLALLSERPMHGYELIKELEARGGGFRRLSAGSVYPALQMMEEGGYLTSEQIDGKRIYTITENGRQFLSDRHQQSPVKNPRDSFTENKPTELIELRRTLTELNDAVTQIARSGNLEQVNRVRDLLTQVKREIYKMLAEQ</sequence>
<accession>A0A9X4MCA8</accession>
<organism evidence="2 3">
    <name type="scientific">Pseudanabaena catenata USMAC16</name>
    <dbReference type="NCBI Taxonomy" id="1855837"/>
    <lineage>
        <taxon>Bacteria</taxon>
        <taxon>Bacillati</taxon>
        <taxon>Cyanobacteriota</taxon>
        <taxon>Cyanophyceae</taxon>
        <taxon>Pseudanabaenales</taxon>
        <taxon>Pseudanabaenaceae</taxon>
        <taxon>Pseudanabaena</taxon>
    </lineage>
</organism>
<dbReference type="PANTHER" id="PTHR43252">
    <property type="entry name" value="TRANSCRIPTIONAL REGULATOR YQJI"/>
    <property type="match status" value="1"/>
</dbReference>
<evidence type="ECO:0000313" key="3">
    <source>
        <dbReference type="Proteomes" id="UP001152872"/>
    </source>
</evidence>
<feature type="domain" description="Transcription regulator PadR N-terminal" evidence="1">
    <location>
        <begin position="54"/>
        <end position="122"/>
    </location>
</feature>
<dbReference type="Gene3D" id="1.10.10.10">
    <property type="entry name" value="Winged helix-like DNA-binding domain superfamily/Winged helix DNA-binding domain"/>
    <property type="match status" value="1"/>
</dbReference>
<evidence type="ECO:0000259" key="1">
    <source>
        <dbReference type="Pfam" id="PF03551"/>
    </source>
</evidence>